<evidence type="ECO:0000313" key="3">
    <source>
        <dbReference type="WBParaSite" id="nRc.2.0.1.t00936-RA"/>
    </source>
</evidence>
<feature type="transmembrane region" description="Helical" evidence="1">
    <location>
        <begin position="9"/>
        <end position="30"/>
    </location>
</feature>
<protein>
    <submittedName>
        <fullName evidence="3">Uncharacterized protein</fullName>
    </submittedName>
</protein>
<proteinExistence type="predicted"/>
<keyword evidence="1" id="KW-1133">Transmembrane helix</keyword>
<evidence type="ECO:0000256" key="1">
    <source>
        <dbReference type="SAM" id="Phobius"/>
    </source>
</evidence>
<reference evidence="3" key="1">
    <citation type="submission" date="2022-11" db="UniProtKB">
        <authorList>
            <consortium name="WormBaseParasite"/>
        </authorList>
    </citation>
    <scope>IDENTIFICATION</scope>
</reference>
<evidence type="ECO:0000313" key="2">
    <source>
        <dbReference type="Proteomes" id="UP000887565"/>
    </source>
</evidence>
<sequence>MHDNVFKALLFNTFWRLMTNVVISVSSWLSKGNAYGGSLNDIYFAPLYFGDGIGMFISYMLFIQRFRANWKSLVKMKQSVSPVGAIDMAAQPV</sequence>
<organism evidence="2 3">
    <name type="scientific">Romanomermis culicivorax</name>
    <name type="common">Nematode worm</name>
    <dbReference type="NCBI Taxonomy" id="13658"/>
    <lineage>
        <taxon>Eukaryota</taxon>
        <taxon>Metazoa</taxon>
        <taxon>Ecdysozoa</taxon>
        <taxon>Nematoda</taxon>
        <taxon>Enoplea</taxon>
        <taxon>Dorylaimia</taxon>
        <taxon>Mermithida</taxon>
        <taxon>Mermithoidea</taxon>
        <taxon>Mermithidae</taxon>
        <taxon>Romanomermis</taxon>
    </lineage>
</organism>
<name>A0A915HHZ6_ROMCU</name>
<keyword evidence="1" id="KW-0812">Transmembrane</keyword>
<feature type="transmembrane region" description="Helical" evidence="1">
    <location>
        <begin position="42"/>
        <end position="62"/>
    </location>
</feature>
<keyword evidence="2" id="KW-1185">Reference proteome</keyword>
<keyword evidence="1" id="KW-0472">Membrane</keyword>
<dbReference type="AlphaFoldDB" id="A0A915HHZ6"/>
<dbReference type="Proteomes" id="UP000887565">
    <property type="component" value="Unplaced"/>
</dbReference>
<accession>A0A915HHZ6</accession>
<dbReference type="WBParaSite" id="nRc.2.0.1.t00936-RA">
    <property type="protein sequence ID" value="nRc.2.0.1.t00936-RA"/>
    <property type="gene ID" value="nRc.2.0.1.g00936"/>
</dbReference>